<dbReference type="GO" id="GO:0009003">
    <property type="term" value="F:signal peptidase activity"/>
    <property type="evidence" value="ECO:0007669"/>
    <property type="project" value="UniProtKB-EC"/>
</dbReference>
<dbReference type="GO" id="GO:0005886">
    <property type="term" value="C:plasma membrane"/>
    <property type="evidence" value="ECO:0007669"/>
    <property type="project" value="UniProtKB-SubCell"/>
</dbReference>
<dbReference type="PROSITE" id="PS00501">
    <property type="entry name" value="SPASE_I_1"/>
    <property type="match status" value="1"/>
</dbReference>
<keyword evidence="8 13" id="KW-0812">Transmembrane</keyword>
<keyword evidence="17" id="KW-1185">Reference proteome</keyword>
<comment type="catalytic activity">
    <reaction evidence="1 13">
        <text>Cleavage of hydrophobic, N-terminal signal or leader sequences from secreted and periplasmic proteins.</text>
        <dbReference type="EC" id="3.4.21.89"/>
    </reaction>
</comment>
<dbReference type="CDD" id="cd06530">
    <property type="entry name" value="S26_SPase_I"/>
    <property type="match status" value="1"/>
</dbReference>
<comment type="caution">
    <text evidence="16">The sequence shown here is derived from an EMBL/GenBank/DDBJ whole genome shotgun (WGS) entry which is preliminary data.</text>
</comment>
<gene>
    <name evidence="16" type="primary">lepB</name>
    <name evidence="16" type="ORF">GCM10010982_35070</name>
</gene>
<feature type="active site" evidence="12">
    <location>
        <position position="147"/>
    </location>
</feature>
<evidence type="ECO:0000256" key="10">
    <source>
        <dbReference type="ARBA" id="ARBA00022989"/>
    </source>
</evidence>
<dbReference type="InterPro" id="IPR019757">
    <property type="entry name" value="Pept_S26A_signal_pept_1_Lys-AS"/>
</dbReference>
<organism evidence="16 17">
    <name type="scientific">Bowmanella pacifica</name>
    <dbReference type="NCBI Taxonomy" id="502051"/>
    <lineage>
        <taxon>Bacteria</taxon>
        <taxon>Pseudomonadati</taxon>
        <taxon>Pseudomonadota</taxon>
        <taxon>Gammaproteobacteria</taxon>
        <taxon>Alteromonadales</taxon>
        <taxon>Alteromonadaceae</taxon>
        <taxon>Bowmanella</taxon>
    </lineage>
</organism>
<dbReference type="EC" id="3.4.21.89" evidence="4 13"/>
<dbReference type="InterPro" id="IPR019758">
    <property type="entry name" value="Pept_S26A_signal_pept_1_CS"/>
</dbReference>
<feature type="domain" description="Peptidase S26" evidence="15">
    <location>
        <begin position="62"/>
        <end position="278"/>
    </location>
</feature>
<dbReference type="InterPro" id="IPR019533">
    <property type="entry name" value="Peptidase_S26"/>
</dbReference>
<comment type="caution">
    <text evidence="14">Lacks conserved residue(s) required for the propagation of feature annotation.</text>
</comment>
<dbReference type="PROSITE" id="PS00760">
    <property type="entry name" value="SPASE_I_2"/>
    <property type="match status" value="1"/>
</dbReference>
<reference evidence="16" key="2">
    <citation type="submission" date="2020-09" db="EMBL/GenBank/DDBJ databases">
        <authorList>
            <person name="Sun Q."/>
            <person name="Zhou Y."/>
        </authorList>
    </citation>
    <scope>NUCLEOTIDE SEQUENCE</scope>
    <source>
        <strain evidence="16">CGMCC 1.7086</strain>
    </source>
</reference>
<dbReference type="NCBIfam" id="TIGR02227">
    <property type="entry name" value="sigpep_I_bact"/>
    <property type="match status" value="1"/>
</dbReference>
<dbReference type="PANTHER" id="PTHR43390:SF1">
    <property type="entry name" value="CHLOROPLAST PROCESSING PEPTIDASE"/>
    <property type="match status" value="1"/>
</dbReference>
<dbReference type="InterPro" id="IPR019766">
    <property type="entry name" value="Sign_pep_all-beta_subdom"/>
</dbReference>
<dbReference type="RefSeq" id="WP_188698250.1">
    <property type="nucleotide sequence ID" value="NZ_BMLS01000007.1"/>
</dbReference>
<dbReference type="Gene3D" id="2.170.230.10">
    <property type="match status" value="1"/>
</dbReference>
<evidence type="ECO:0000256" key="6">
    <source>
        <dbReference type="ARBA" id="ARBA00022475"/>
    </source>
</evidence>
<evidence type="ECO:0000259" key="15">
    <source>
        <dbReference type="Pfam" id="PF10502"/>
    </source>
</evidence>
<evidence type="ECO:0000256" key="3">
    <source>
        <dbReference type="ARBA" id="ARBA00009370"/>
    </source>
</evidence>
<reference evidence="16" key="1">
    <citation type="journal article" date="2014" name="Int. J. Syst. Evol. Microbiol.">
        <title>Complete genome sequence of Corynebacterium casei LMG S-19264T (=DSM 44701T), isolated from a smear-ripened cheese.</title>
        <authorList>
            <consortium name="US DOE Joint Genome Institute (JGI-PGF)"/>
            <person name="Walter F."/>
            <person name="Albersmeier A."/>
            <person name="Kalinowski J."/>
            <person name="Ruckert C."/>
        </authorList>
    </citation>
    <scope>NUCLEOTIDE SEQUENCE</scope>
    <source>
        <strain evidence="16">CGMCC 1.7086</strain>
    </source>
</reference>
<evidence type="ECO:0000313" key="16">
    <source>
        <dbReference type="EMBL" id="GGO73770.1"/>
    </source>
</evidence>
<dbReference type="InterPro" id="IPR019756">
    <property type="entry name" value="Pept_S26A_signal_pept_1_Ser-AS"/>
</dbReference>
<evidence type="ECO:0000256" key="12">
    <source>
        <dbReference type="PIRSR" id="PIRSR600223-1"/>
    </source>
</evidence>
<keyword evidence="7 13" id="KW-0645">Protease</keyword>
<dbReference type="EMBL" id="BMLS01000007">
    <property type="protein sequence ID" value="GGO73770.1"/>
    <property type="molecule type" value="Genomic_DNA"/>
</dbReference>
<dbReference type="Gene3D" id="2.10.109.10">
    <property type="entry name" value="Umud Fragment, subunit A"/>
    <property type="match status" value="1"/>
</dbReference>
<evidence type="ECO:0000256" key="4">
    <source>
        <dbReference type="ARBA" id="ARBA00013208"/>
    </source>
</evidence>
<evidence type="ECO:0000256" key="5">
    <source>
        <dbReference type="ARBA" id="ARBA00019232"/>
    </source>
</evidence>
<feature type="transmembrane region" description="Helical" evidence="13">
    <location>
        <begin position="6"/>
        <end position="28"/>
    </location>
</feature>
<dbReference type="PANTHER" id="PTHR43390">
    <property type="entry name" value="SIGNAL PEPTIDASE I"/>
    <property type="match status" value="1"/>
</dbReference>
<protein>
    <recommendedName>
        <fullName evidence="5 13">Signal peptidase I</fullName>
        <ecNumber evidence="4 13">3.4.21.89</ecNumber>
    </recommendedName>
</protein>
<evidence type="ECO:0000256" key="9">
    <source>
        <dbReference type="ARBA" id="ARBA00022801"/>
    </source>
</evidence>
<dbReference type="GO" id="GO:0004252">
    <property type="term" value="F:serine-type endopeptidase activity"/>
    <property type="evidence" value="ECO:0007669"/>
    <property type="project" value="InterPro"/>
</dbReference>
<dbReference type="AlphaFoldDB" id="A0A917Z349"/>
<dbReference type="InterPro" id="IPR000223">
    <property type="entry name" value="Pept_S26A_signal_pept_1"/>
</dbReference>
<evidence type="ECO:0000256" key="1">
    <source>
        <dbReference type="ARBA" id="ARBA00000677"/>
    </source>
</evidence>
<dbReference type="Pfam" id="PF10502">
    <property type="entry name" value="Peptidase_S26"/>
    <property type="match status" value="1"/>
</dbReference>
<evidence type="ECO:0000256" key="7">
    <source>
        <dbReference type="ARBA" id="ARBA00022670"/>
    </source>
</evidence>
<dbReference type="SUPFAM" id="SSF51306">
    <property type="entry name" value="LexA/Signal peptidase"/>
    <property type="match status" value="1"/>
</dbReference>
<evidence type="ECO:0000256" key="13">
    <source>
        <dbReference type="RuleBase" id="RU003993"/>
    </source>
</evidence>
<comment type="similarity">
    <text evidence="3 14">Belongs to the peptidase S26 family.</text>
</comment>
<evidence type="ECO:0000256" key="14">
    <source>
        <dbReference type="RuleBase" id="RU362042"/>
    </source>
</evidence>
<keyword evidence="6" id="KW-1003">Cell membrane</keyword>
<sequence length="308" mass="34641">MANYFSIGLVFITLASGLIWLADALLWAPKRKEKMALAKASNGGTNLDDETLQKIAPEPYLVDTAKQIFPVIAFVLVLRSFLYEPFQIPSGSMMPTLLVGDFILVEKFTYGLKDPVARNKFLEVGEPERGDIVVFKYPEDPNIDFIKRVVGLPGDTVVYKNKQVFIKPACDVTATPQCPPLKPVELTFEQRGEFFQDLVPLERFTEKLGEVSHQILRNPAVPPHPQMYYQQPGTAAGEFLVPEGQYMVLGDNRDNSRDSRYWGFVPDENLVGKAVAIWISFEFDREPSSWVPGWIPTGVRFSRVGGIH</sequence>
<evidence type="ECO:0000313" key="17">
    <source>
        <dbReference type="Proteomes" id="UP000606935"/>
    </source>
</evidence>
<dbReference type="InterPro" id="IPR036286">
    <property type="entry name" value="LexA/Signal_pep-like_sf"/>
</dbReference>
<comment type="subcellular location">
    <subcellularLocation>
        <location evidence="2">Cell membrane</location>
        <topology evidence="2">Multi-pass membrane protein</topology>
    </subcellularLocation>
    <subcellularLocation>
        <location evidence="14">Membrane</location>
        <topology evidence="14">Multi-pass membrane protein</topology>
    </subcellularLocation>
</comment>
<evidence type="ECO:0000256" key="2">
    <source>
        <dbReference type="ARBA" id="ARBA00004651"/>
    </source>
</evidence>
<dbReference type="PROSITE" id="PS00761">
    <property type="entry name" value="SPASE_I_3"/>
    <property type="match status" value="1"/>
</dbReference>
<keyword evidence="9 13" id="KW-0378">Hydrolase</keyword>
<accession>A0A917Z349</accession>
<dbReference type="GO" id="GO:0006465">
    <property type="term" value="P:signal peptide processing"/>
    <property type="evidence" value="ECO:0007669"/>
    <property type="project" value="InterPro"/>
</dbReference>
<feature type="active site" evidence="12">
    <location>
        <position position="92"/>
    </location>
</feature>
<keyword evidence="11 13" id="KW-0472">Membrane</keyword>
<evidence type="ECO:0000256" key="8">
    <source>
        <dbReference type="ARBA" id="ARBA00022692"/>
    </source>
</evidence>
<evidence type="ECO:0000256" key="11">
    <source>
        <dbReference type="ARBA" id="ARBA00023136"/>
    </source>
</evidence>
<dbReference type="Proteomes" id="UP000606935">
    <property type="component" value="Unassembled WGS sequence"/>
</dbReference>
<dbReference type="PRINTS" id="PR00727">
    <property type="entry name" value="LEADERPTASE"/>
</dbReference>
<proteinExistence type="inferred from homology"/>
<name>A0A917Z349_9ALTE</name>
<keyword evidence="10 13" id="KW-1133">Transmembrane helix</keyword>